<evidence type="ECO:0000259" key="15">
    <source>
        <dbReference type="Pfam" id="PF22924"/>
    </source>
</evidence>
<evidence type="ECO:0000313" key="16">
    <source>
        <dbReference type="EMBL" id="PSN74523.1"/>
    </source>
</evidence>
<dbReference type="GO" id="GO:0003997">
    <property type="term" value="F:acyl-CoA oxidase activity"/>
    <property type="evidence" value="ECO:0007669"/>
    <property type="project" value="InterPro"/>
</dbReference>
<dbReference type="GO" id="GO:0071949">
    <property type="term" value="F:FAD binding"/>
    <property type="evidence" value="ECO:0007669"/>
    <property type="project" value="InterPro"/>
</dbReference>
<dbReference type="InterPro" id="IPR029320">
    <property type="entry name" value="Acyl-CoA_ox_N"/>
</dbReference>
<evidence type="ECO:0000256" key="8">
    <source>
        <dbReference type="ARBA" id="ARBA00023098"/>
    </source>
</evidence>
<dbReference type="InterPro" id="IPR009100">
    <property type="entry name" value="AcylCoA_DH/oxidase_NM_dom_sf"/>
</dbReference>
<dbReference type="Gene3D" id="2.40.110.10">
    <property type="entry name" value="Butyryl-CoA Dehydrogenase, subunit A, domain 2"/>
    <property type="match status" value="1"/>
</dbReference>
<dbReference type="GO" id="GO:0055088">
    <property type="term" value="P:lipid homeostasis"/>
    <property type="evidence" value="ECO:0007669"/>
    <property type="project" value="TreeGrafter"/>
</dbReference>
<reference evidence="16 17" key="1">
    <citation type="journal article" date="2018" name="Front. Microbiol.">
        <title>Genome-Wide Analysis of Corynespora cassiicola Leaf Fall Disease Putative Effectors.</title>
        <authorList>
            <person name="Lopez D."/>
            <person name="Ribeiro S."/>
            <person name="Label P."/>
            <person name="Fumanal B."/>
            <person name="Venisse J.S."/>
            <person name="Kohler A."/>
            <person name="de Oliveira R.R."/>
            <person name="Labutti K."/>
            <person name="Lipzen A."/>
            <person name="Lail K."/>
            <person name="Bauer D."/>
            <person name="Ohm R.A."/>
            <person name="Barry K.W."/>
            <person name="Spatafora J."/>
            <person name="Grigoriev I.V."/>
            <person name="Martin F.M."/>
            <person name="Pujade-Renaud V."/>
        </authorList>
    </citation>
    <scope>NUCLEOTIDE SEQUENCE [LARGE SCALE GENOMIC DNA]</scope>
    <source>
        <strain evidence="16 17">Philippines</strain>
    </source>
</reference>
<keyword evidence="5 10" id="KW-0274">FAD</keyword>
<evidence type="ECO:0000256" key="9">
    <source>
        <dbReference type="ARBA" id="ARBA00023140"/>
    </source>
</evidence>
<evidence type="ECO:0000256" key="11">
    <source>
        <dbReference type="PIRSR" id="PIRSR000168-1"/>
    </source>
</evidence>
<dbReference type="InterPro" id="IPR037069">
    <property type="entry name" value="AcylCoA_DH/ox_N_sf"/>
</dbReference>
<dbReference type="PANTHER" id="PTHR10909:SF250">
    <property type="entry name" value="PEROXISOMAL ACYL-COENZYME A OXIDASE 1"/>
    <property type="match status" value="1"/>
</dbReference>
<dbReference type="OrthoDB" id="538336at2759"/>
<feature type="active site" description="Proton acceptor" evidence="11">
    <location>
        <position position="464"/>
    </location>
</feature>
<dbReference type="GO" id="GO:0005777">
    <property type="term" value="C:peroxisome"/>
    <property type="evidence" value="ECO:0007669"/>
    <property type="project" value="UniProtKB-SubCell"/>
</dbReference>
<keyword evidence="8" id="KW-0443">Lipid metabolism</keyword>
<keyword evidence="6" id="KW-0276">Fatty acid metabolism</keyword>
<name>A0A2T2PA38_CORCC</name>
<comment type="cofactor">
    <cofactor evidence="1">
        <name>FAD</name>
        <dbReference type="ChEBI" id="CHEBI:57692"/>
    </cofactor>
</comment>
<feature type="domain" description="Acyl-CoA oxidase C-terminal" evidence="13">
    <location>
        <begin position="517"/>
        <end position="705"/>
    </location>
</feature>
<feature type="domain" description="Acyl-coenzyme A oxidase N-terminal" evidence="14">
    <location>
        <begin position="54"/>
        <end position="173"/>
    </location>
</feature>
<evidence type="ECO:0000259" key="13">
    <source>
        <dbReference type="Pfam" id="PF01756"/>
    </source>
</evidence>
<feature type="domain" description="Acyl-CoA oxidase C-alpha1" evidence="15">
    <location>
        <begin position="317"/>
        <end position="478"/>
    </location>
</feature>
<keyword evidence="4 10" id="KW-0285">Flavoprotein</keyword>
<evidence type="ECO:0000256" key="6">
    <source>
        <dbReference type="ARBA" id="ARBA00022832"/>
    </source>
</evidence>
<feature type="binding site" evidence="12">
    <location>
        <position position="180"/>
    </location>
    <ligand>
        <name>FAD</name>
        <dbReference type="ChEBI" id="CHEBI:57692"/>
    </ligand>
</feature>
<dbReference type="InterPro" id="IPR046373">
    <property type="entry name" value="Acyl-CoA_Oxase/DH_mid-dom_sf"/>
</dbReference>
<proteinExistence type="inferred from homology"/>
<dbReference type="STRING" id="1448308.A0A2T2PA38"/>
<accession>A0A2T2PA38</accession>
<dbReference type="GO" id="GO:0005504">
    <property type="term" value="F:fatty acid binding"/>
    <property type="evidence" value="ECO:0007669"/>
    <property type="project" value="TreeGrafter"/>
</dbReference>
<sequence>MIHPLLRPKKQRPCLLWRFHGFHDRALSTLPKNNTVANHQMKLMERARASATFDTYEMTCLLYGGDEIVAKRRAAFDRVEKLAGIHDTSKLPLCYAKTDREEQYVEGLRVGKAAYDDGMKHRHNFFDHMTPRFALANASPFGLVKLMFEPAIQLNGSKEQQDKWLSLSRDGRILGTYCQTELAHGTFVRGIETTATFDPDKDEFVIHSPTLGSTKFWPASLGYSTTHAIVMARLVVSQKDHGPHMFIVPVRSPDDGTPMPGIKMGDVGLKMSYNGMDNGFASFDHVRVPRTHMLMGHAKLSREGIYSGNPQQAKLSYSTMMMVRGIIIRVSALQLAQATTIATRYSAVRDQGFGPSGIASTETPILQYKSQHFRLLTQIAKSYAILFAWRGFDADYTNLRQQQNLDYSSLAYVHALSAGLKVWSSQEASAGAEDARKCCGGQGFLIISGLPDIVASVTAAATFEGENYVMWQQNARYLFKCIRLAREGKKLDPRMEYLAGQVVSSPGGTATKEDLLDPEYQLSIYRLRARNMVLAAYDALQKSERSPADAWNEHMMAIISACRAHNDYIVLESFICAVKNLSQSSQQLRGVLNDLRSLFALSTVTNPFTVDAASFLLTGAVSLEEVEMIRSLVNDLLERLLPNSIALTDAWDFSDASLCSSLGMKDGNAYETTMKWISQMPINKTTWEKNGGVHGGWKTWVDPILKAKL</sequence>
<evidence type="ECO:0000256" key="7">
    <source>
        <dbReference type="ARBA" id="ARBA00023002"/>
    </source>
</evidence>
<evidence type="ECO:0000313" key="17">
    <source>
        <dbReference type="Proteomes" id="UP000240883"/>
    </source>
</evidence>
<dbReference type="EMBL" id="KZ678128">
    <property type="protein sequence ID" value="PSN74523.1"/>
    <property type="molecule type" value="Genomic_DNA"/>
</dbReference>
<evidence type="ECO:0000256" key="2">
    <source>
        <dbReference type="ARBA" id="ARBA00004275"/>
    </source>
</evidence>
<dbReference type="FunFam" id="2.40.110.10:FF:000003">
    <property type="entry name" value="Acyl-coenzyme A oxidase"/>
    <property type="match status" value="1"/>
</dbReference>
<dbReference type="SUPFAM" id="SSF56645">
    <property type="entry name" value="Acyl-CoA dehydrogenase NM domain-like"/>
    <property type="match status" value="1"/>
</dbReference>
<keyword evidence="9" id="KW-0576">Peroxisome</keyword>
<dbReference type="Proteomes" id="UP000240883">
    <property type="component" value="Unassembled WGS sequence"/>
</dbReference>
<dbReference type="Pfam" id="PF22924">
    <property type="entry name" value="ACOX_C_alpha1"/>
    <property type="match status" value="1"/>
</dbReference>
<evidence type="ECO:0000256" key="5">
    <source>
        <dbReference type="ARBA" id="ARBA00022827"/>
    </source>
</evidence>
<evidence type="ECO:0000259" key="14">
    <source>
        <dbReference type="Pfam" id="PF14749"/>
    </source>
</evidence>
<evidence type="ECO:0000256" key="4">
    <source>
        <dbReference type="ARBA" id="ARBA00022630"/>
    </source>
</evidence>
<dbReference type="InterPro" id="IPR012258">
    <property type="entry name" value="Acyl-CoA_oxidase"/>
</dbReference>
<dbReference type="Pfam" id="PF14749">
    <property type="entry name" value="Acyl-CoA_ox_N"/>
    <property type="match status" value="1"/>
</dbReference>
<organism evidence="16 17">
    <name type="scientific">Corynespora cassiicola Philippines</name>
    <dbReference type="NCBI Taxonomy" id="1448308"/>
    <lineage>
        <taxon>Eukaryota</taxon>
        <taxon>Fungi</taxon>
        <taxon>Dikarya</taxon>
        <taxon>Ascomycota</taxon>
        <taxon>Pezizomycotina</taxon>
        <taxon>Dothideomycetes</taxon>
        <taxon>Pleosporomycetidae</taxon>
        <taxon>Pleosporales</taxon>
        <taxon>Corynesporascaceae</taxon>
        <taxon>Corynespora</taxon>
    </lineage>
</organism>
<keyword evidence="7" id="KW-0560">Oxidoreductase</keyword>
<dbReference type="FunFam" id="1.20.140.10:FF:000007">
    <property type="entry name" value="Acyl-coenzyme A oxidase"/>
    <property type="match status" value="1"/>
</dbReference>
<dbReference type="Pfam" id="PF01756">
    <property type="entry name" value="ACOX"/>
    <property type="match status" value="1"/>
</dbReference>
<evidence type="ECO:0000256" key="10">
    <source>
        <dbReference type="PIRNR" id="PIRNR000168"/>
    </source>
</evidence>
<dbReference type="InterPro" id="IPR055060">
    <property type="entry name" value="ACOX_C_alpha1"/>
</dbReference>
<dbReference type="PIRSF" id="PIRSF000168">
    <property type="entry name" value="Acyl-CoA_oxidase"/>
    <property type="match status" value="1"/>
</dbReference>
<dbReference type="AlphaFoldDB" id="A0A2T2PA38"/>
<protein>
    <recommendedName>
        <fullName evidence="10">Acyl-coenzyme A oxidase</fullName>
    </recommendedName>
</protein>
<evidence type="ECO:0000256" key="1">
    <source>
        <dbReference type="ARBA" id="ARBA00001974"/>
    </source>
</evidence>
<dbReference type="SUPFAM" id="SSF47203">
    <property type="entry name" value="Acyl-CoA dehydrogenase C-terminal domain-like"/>
    <property type="match status" value="2"/>
</dbReference>
<dbReference type="GO" id="GO:0033540">
    <property type="term" value="P:fatty acid beta-oxidation using acyl-CoA oxidase"/>
    <property type="evidence" value="ECO:0007669"/>
    <property type="project" value="UniProtKB-UniPathway"/>
</dbReference>
<dbReference type="UniPathway" id="UPA00661"/>
<keyword evidence="17" id="KW-1185">Reference proteome</keyword>
<dbReference type="Gene3D" id="1.20.140.10">
    <property type="entry name" value="Butyryl-CoA Dehydrogenase, subunit A, domain 3"/>
    <property type="match status" value="2"/>
</dbReference>
<dbReference type="InterPro" id="IPR002655">
    <property type="entry name" value="Acyl-CoA_oxidase_C"/>
</dbReference>
<evidence type="ECO:0000256" key="3">
    <source>
        <dbReference type="ARBA" id="ARBA00006288"/>
    </source>
</evidence>
<comment type="similarity">
    <text evidence="3 10">Belongs to the acyl-CoA oxidase family.</text>
</comment>
<dbReference type="PANTHER" id="PTHR10909">
    <property type="entry name" value="ELECTRON TRANSPORT OXIDOREDUCTASE"/>
    <property type="match status" value="1"/>
</dbReference>
<dbReference type="Gene3D" id="1.10.540.10">
    <property type="entry name" value="Acyl-CoA dehydrogenase/oxidase, N-terminal domain"/>
    <property type="match status" value="1"/>
</dbReference>
<evidence type="ECO:0000256" key="12">
    <source>
        <dbReference type="PIRSR" id="PIRSR000168-2"/>
    </source>
</evidence>
<comment type="subcellular location">
    <subcellularLocation>
        <location evidence="2">Peroxisome</location>
    </subcellularLocation>
</comment>
<dbReference type="InterPro" id="IPR036250">
    <property type="entry name" value="AcylCo_DH-like_C"/>
</dbReference>
<gene>
    <name evidence="16" type="ORF">BS50DRAFT_478994</name>
</gene>